<dbReference type="PANTHER" id="PTHR24006:SF644">
    <property type="entry name" value="UBIQUITIN CARBOXYL-TERMINAL HYDROLASE 7"/>
    <property type="match status" value="1"/>
</dbReference>
<dbReference type="InterPro" id="IPR050164">
    <property type="entry name" value="Peptidase_C19"/>
</dbReference>
<dbReference type="EMBL" id="LN734002">
    <property type="protein sequence ID" value="CEP19062.1"/>
    <property type="molecule type" value="Genomic_DNA"/>
</dbReference>
<reference evidence="3 4" key="1">
    <citation type="submission" date="2014-09" db="EMBL/GenBank/DDBJ databases">
        <authorList>
            <person name="Ellenberger Sabrina"/>
        </authorList>
    </citation>
    <scope>NUCLEOTIDE SEQUENCE [LARGE SCALE GENOMIC DNA]</scope>
    <source>
        <strain evidence="3 4">CBS 412.66</strain>
    </source>
</reference>
<dbReference type="GO" id="GO:0005634">
    <property type="term" value="C:nucleus"/>
    <property type="evidence" value="ECO:0007669"/>
    <property type="project" value="TreeGrafter"/>
</dbReference>
<protein>
    <recommendedName>
        <fullName evidence="2">USP domain-containing protein</fullName>
    </recommendedName>
</protein>
<evidence type="ECO:0000259" key="2">
    <source>
        <dbReference type="PROSITE" id="PS50235"/>
    </source>
</evidence>
<dbReference type="PROSITE" id="PS00973">
    <property type="entry name" value="USP_2"/>
    <property type="match status" value="1"/>
</dbReference>
<dbReference type="STRING" id="35722.A0A0B7NNT5"/>
<dbReference type="PROSITE" id="PS50235">
    <property type="entry name" value="USP_3"/>
    <property type="match status" value="1"/>
</dbReference>
<dbReference type="AlphaFoldDB" id="A0A0B7NNT5"/>
<dbReference type="GO" id="GO:0004843">
    <property type="term" value="F:cysteine-type deubiquitinase activity"/>
    <property type="evidence" value="ECO:0007669"/>
    <property type="project" value="InterPro"/>
</dbReference>
<dbReference type="InterPro" id="IPR018200">
    <property type="entry name" value="USP_CS"/>
</dbReference>
<dbReference type="OrthoDB" id="289038at2759"/>
<dbReference type="GO" id="GO:0005829">
    <property type="term" value="C:cytosol"/>
    <property type="evidence" value="ECO:0007669"/>
    <property type="project" value="TreeGrafter"/>
</dbReference>
<evidence type="ECO:0000313" key="3">
    <source>
        <dbReference type="EMBL" id="CEP19062.1"/>
    </source>
</evidence>
<dbReference type="GO" id="GO:0031647">
    <property type="term" value="P:regulation of protein stability"/>
    <property type="evidence" value="ECO:0007669"/>
    <property type="project" value="TreeGrafter"/>
</dbReference>
<dbReference type="GO" id="GO:0016579">
    <property type="term" value="P:protein deubiquitination"/>
    <property type="evidence" value="ECO:0007669"/>
    <property type="project" value="InterPro"/>
</dbReference>
<dbReference type="InterPro" id="IPR028889">
    <property type="entry name" value="USP"/>
</dbReference>
<evidence type="ECO:0000313" key="4">
    <source>
        <dbReference type="Proteomes" id="UP000054107"/>
    </source>
</evidence>
<sequence>MYRKAVYQIPTENEHPKNSIALALQRLFYNLQFSNTAVSTTELSQSFGWDSYDLFMQRDIQEFNRFLQENVEEKVIDTPAEGTIKTIILGKIKSYIRIPKSERVIQGLHTGRYTKNENKYMAEGHGLQDAKKGVVFKTFPPVLQIPLKRFEYNMTKDTRVKFPPEIDLQPYHISRGPQNSQKSLKYILHGVLVHSGSINSGHYFAFVRPTAEDKRFQFNDDRVTPATFDEVFEDNYGGRSTCANYATSTIKMKETNAYMLVYIQKPFQRSILKPVTLKDIPHHLIQRIEQENRENNDRNQAMVPGHSRKGQRKFKAY</sequence>
<dbReference type="PANTHER" id="PTHR24006">
    <property type="entry name" value="UBIQUITIN CARBOXYL-TERMINAL HYDROLASE"/>
    <property type="match status" value="1"/>
</dbReference>
<dbReference type="Pfam" id="PF00443">
    <property type="entry name" value="UCH"/>
    <property type="match status" value="1"/>
</dbReference>
<dbReference type="SUPFAM" id="SSF54001">
    <property type="entry name" value="Cysteine proteinases"/>
    <property type="match status" value="1"/>
</dbReference>
<organism evidence="3 4">
    <name type="scientific">Parasitella parasitica</name>
    <dbReference type="NCBI Taxonomy" id="35722"/>
    <lineage>
        <taxon>Eukaryota</taxon>
        <taxon>Fungi</taxon>
        <taxon>Fungi incertae sedis</taxon>
        <taxon>Mucoromycota</taxon>
        <taxon>Mucoromycotina</taxon>
        <taxon>Mucoromycetes</taxon>
        <taxon>Mucorales</taxon>
        <taxon>Mucorineae</taxon>
        <taxon>Mucoraceae</taxon>
        <taxon>Parasitella</taxon>
    </lineage>
</organism>
<accession>A0A0B7NNT5</accession>
<feature type="compositionally biased region" description="Basic residues" evidence="1">
    <location>
        <begin position="306"/>
        <end position="317"/>
    </location>
</feature>
<dbReference type="Gene3D" id="3.90.70.10">
    <property type="entry name" value="Cysteine proteinases"/>
    <property type="match status" value="1"/>
</dbReference>
<dbReference type="InterPro" id="IPR001394">
    <property type="entry name" value="Peptidase_C19_UCH"/>
</dbReference>
<feature type="domain" description="USP" evidence="2">
    <location>
        <begin position="1"/>
        <end position="265"/>
    </location>
</feature>
<gene>
    <name evidence="3" type="primary">PARPA_13374.1 scaffold 46804</name>
</gene>
<dbReference type="InterPro" id="IPR038765">
    <property type="entry name" value="Papain-like_cys_pep_sf"/>
</dbReference>
<dbReference type="Proteomes" id="UP000054107">
    <property type="component" value="Unassembled WGS sequence"/>
</dbReference>
<evidence type="ECO:0000256" key="1">
    <source>
        <dbReference type="SAM" id="MobiDB-lite"/>
    </source>
</evidence>
<name>A0A0B7NNT5_9FUNG</name>
<feature type="region of interest" description="Disordered" evidence="1">
    <location>
        <begin position="289"/>
        <end position="317"/>
    </location>
</feature>
<keyword evidence="4" id="KW-1185">Reference proteome</keyword>
<proteinExistence type="predicted"/>